<proteinExistence type="predicted"/>
<protein>
    <submittedName>
        <fullName evidence="2">Uncharacterized protein</fullName>
    </submittedName>
</protein>
<sequence length="109" mass="11616">MIEATRDVLPLSTIPADDRDRMPPPPKSGHSQKRAKVKPSLREKTGPDNFSMAKVPAHVFLGALEDAYISDIPSAAFTIARGITLPTDAALMDDLSLESVFITGLSAGV</sequence>
<accession>A0AAD7KPF9</accession>
<dbReference type="Proteomes" id="UP001163823">
    <property type="component" value="Chromosome 14"/>
</dbReference>
<organism evidence="2 3">
    <name type="scientific">Quillaja saponaria</name>
    <name type="common">Soap bark tree</name>
    <dbReference type="NCBI Taxonomy" id="32244"/>
    <lineage>
        <taxon>Eukaryota</taxon>
        <taxon>Viridiplantae</taxon>
        <taxon>Streptophyta</taxon>
        <taxon>Embryophyta</taxon>
        <taxon>Tracheophyta</taxon>
        <taxon>Spermatophyta</taxon>
        <taxon>Magnoliopsida</taxon>
        <taxon>eudicotyledons</taxon>
        <taxon>Gunneridae</taxon>
        <taxon>Pentapetalae</taxon>
        <taxon>rosids</taxon>
        <taxon>fabids</taxon>
        <taxon>Fabales</taxon>
        <taxon>Quillajaceae</taxon>
        <taxon>Quillaja</taxon>
    </lineage>
</organism>
<dbReference type="EMBL" id="JARAOO010000014">
    <property type="protein sequence ID" value="KAJ7942811.1"/>
    <property type="molecule type" value="Genomic_DNA"/>
</dbReference>
<reference evidence="2" key="1">
    <citation type="journal article" date="2023" name="Science">
        <title>Elucidation of the pathway for biosynthesis of saponin adjuvants from the soapbark tree.</title>
        <authorList>
            <person name="Reed J."/>
            <person name="Orme A."/>
            <person name="El-Demerdash A."/>
            <person name="Owen C."/>
            <person name="Martin L.B.B."/>
            <person name="Misra R.C."/>
            <person name="Kikuchi S."/>
            <person name="Rejzek M."/>
            <person name="Martin A.C."/>
            <person name="Harkess A."/>
            <person name="Leebens-Mack J."/>
            <person name="Louveau T."/>
            <person name="Stephenson M.J."/>
            <person name="Osbourn A."/>
        </authorList>
    </citation>
    <scope>NUCLEOTIDE SEQUENCE</scope>
    <source>
        <strain evidence="2">S10</strain>
    </source>
</reference>
<gene>
    <name evidence="2" type="ORF">O6P43_032433</name>
</gene>
<feature type="compositionally biased region" description="Basic residues" evidence="1">
    <location>
        <begin position="30"/>
        <end position="39"/>
    </location>
</feature>
<keyword evidence="3" id="KW-1185">Reference proteome</keyword>
<name>A0AAD7KPF9_QUISA</name>
<dbReference type="KEGG" id="qsa:O6P43_032433"/>
<feature type="region of interest" description="Disordered" evidence="1">
    <location>
        <begin position="1"/>
        <end position="49"/>
    </location>
</feature>
<comment type="caution">
    <text evidence="2">The sequence shown here is derived from an EMBL/GenBank/DDBJ whole genome shotgun (WGS) entry which is preliminary data.</text>
</comment>
<evidence type="ECO:0000313" key="2">
    <source>
        <dbReference type="EMBL" id="KAJ7942811.1"/>
    </source>
</evidence>
<evidence type="ECO:0000256" key="1">
    <source>
        <dbReference type="SAM" id="MobiDB-lite"/>
    </source>
</evidence>
<evidence type="ECO:0000313" key="3">
    <source>
        <dbReference type="Proteomes" id="UP001163823"/>
    </source>
</evidence>
<dbReference type="AlphaFoldDB" id="A0AAD7KPF9"/>